<proteinExistence type="predicted"/>
<evidence type="ECO:0000313" key="2">
    <source>
        <dbReference type="EMBL" id="KAF2844285.1"/>
    </source>
</evidence>
<feature type="region of interest" description="Disordered" evidence="1">
    <location>
        <begin position="1"/>
        <end position="30"/>
    </location>
</feature>
<evidence type="ECO:0000313" key="3">
    <source>
        <dbReference type="Proteomes" id="UP000799423"/>
    </source>
</evidence>
<dbReference type="Proteomes" id="UP000799423">
    <property type="component" value="Unassembled WGS sequence"/>
</dbReference>
<reference evidence="2" key="1">
    <citation type="submission" date="2020-01" db="EMBL/GenBank/DDBJ databases">
        <authorList>
            <consortium name="DOE Joint Genome Institute"/>
            <person name="Haridas S."/>
            <person name="Albert R."/>
            <person name="Binder M."/>
            <person name="Bloem J."/>
            <person name="Labutti K."/>
            <person name="Salamov A."/>
            <person name="Andreopoulos B."/>
            <person name="Baker S.E."/>
            <person name="Barry K."/>
            <person name="Bills G."/>
            <person name="Bluhm B.H."/>
            <person name="Cannon C."/>
            <person name="Castanera R."/>
            <person name="Culley D.E."/>
            <person name="Daum C."/>
            <person name="Ezra D."/>
            <person name="Gonzalez J.B."/>
            <person name="Henrissat B."/>
            <person name="Kuo A."/>
            <person name="Liang C."/>
            <person name="Lipzen A."/>
            <person name="Lutzoni F."/>
            <person name="Magnuson J."/>
            <person name="Mondo S."/>
            <person name="Nolan M."/>
            <person name="Ohm R."/>
            <person name="Pangilinan J."/>
            <person name="Park H.-J."/>
            <person name="Ramirez L."/>
            <person name="Alfaro M."/>
            <person name="Sun H."/>
            <person name="Tritt A."/>
            <person name="Yoshinaga Y."/>
            <person name="Zwiers L.-H."/>
            <person name="Turgeon B.G."/>
            <person name="Goodwin S.B."/>
            <person name="Spatafora J.W."/>
            <person name="Crous P.W."/>
            <person name="Grigoriev I.V."/>
        </authorList>
    </citation>
    <scope>NUCLEOTIDE SEQUENCE</scope>
    <source>
        <strain evidence="2">IPT5</strain>
    </source>
</reference>
<organism evidence="2 3">
    <name type="scientific">Plenodomus tracheiphilus IPT5</name>
    <dbReference type="NCBI Taxonomy" id="1408161"/>
    <lineage>
        <taxon>Eukaryota</taxon>
        <taxon>Fungi</taxon>
        <taxon>Dikarya</taxon>
        <taxon>Ascomycota</taxon>
        <taxon>Pezizomycotina</taxon>
        <taxon>Dothideomycetes</taxon>
        <taxon>Pleosporomycetidae</taxon>
        <taxon>Pleosporales</taxon>
        <taxon>Pleosporineae</taxon>
        <taxon>Leptosphaeriaceae</taxon>
        <taxon>Plenodomus</taxon>
    </lineage>
</organism>
<dbReference type="AlphaFoldDB" id="A0A6A7AQC7"/>
<feature type="region of interest" description="Disordered" evidence="1">
    <location>
        <begin position="212"/>
        <end position="232"/>
    </location>
</feature>
<feature type="compositionally biased region" description="Basic and acidic residues" evidence="1">
    <location>
        <begin position="1"/>
        <end position="11"/>
    </location>
</feature>
<keyword evidence="3" id="KW-1185">Reference proteome</keyword>
<accession>A0A6A7AQC7</accession>
<protein>
    <submittedName>
        <fullName evidence="2">Uncharacterized protein</fullName>
    </submittedName>
</protein>
<gene>
    <name evidence="2" type="ORF">T440DRAFT_503088</name>
</gene>
<dbReference type="OrthoDB" id="2893324at2759"/>
<dbReference type="InterPro" id="IPR039470">
    <property type="entry name" value="Nuc_deoxyri_tr2"/>
</dbReference>
<feature type="compositionally biased region" description="Basic and acidic residues" evidence="1">
    <location>
        <begin position="212"/>
        <end position="224"/>
    </location>
</feature>
<sequence length="246" mass="27335">MAAQCSKEHDSQAPTNGQSTAQKSAAAHDFNQEVVDDFSQLPAYPSPPLEPHPEFKHCMPPEPPTHTKYSVFTAGSIEMGKAVQWQKLLAHMLSPLPIVVNDPRRGHWDPEVAKKAGDKDFRVQVEWELDAMEQADVICFFFDVDTMSPVTLLELGLWAASGKRSGNVELVCKRYDIPYCKKFAEMVPAIQIMLEEKGMVLVDGNLVGPNLHIEKPEPRKKESRPGQPDSGYAAAHCEAGIEEWGQ</sequence>
<feature type="compositionally biased region" description="Polar residues" evidence="1">
    <location>
        <begin position="12"/>
        <end position="23"/>
    </location>
</feature>
<dbReference type="EMBL" id="MU006392">
    <property type="protein sequence ID" value="KAF2844285.1"/>
    <property type="molecule type" value="Genomic_DNA"/>
</dbReference>
<dbReference type="Pfam" id="PF15891">
    <property type="entry name" value="Nuc_deoxyri_tr2"/>
    <property type="match status" value="1"/>
</dbReference>
<name>A0A6A7AQC7_9PLEO</name>
<evidence type="ECO:0000256" key="1">
    <source>
        <dbReference type="SAM" id="MobiDB-lite"/>
    </source>
</evidence>
<dbReference type="Gene3D" id="3.40.50.450">
    <property type="match status" value="1"/>
</dbReference>